<comment type="caution">
    <text evidence="2">The sequence shown here is derived from an EMBL/GenBank/DDBJ whole genome shotgun (WGS) entry which is preliminary data.</text>
</comment>
<dbReference type="RefSeq" id="WP_168550553.1">
    <property type="nucleotide sequence ID" value="NZ_JAAWWL010000001.1"/>
</dbReference>
<dbReference type="EMBL" id="JAAWWL010000001">
    <property type="protein sequence ID" value="NKI30935.1"/>
    <property type="molecule type" value="Genomic_DNA"/>
</dbReference>
<feature type="transmembrane region" description="Helical" evidence="1">
    <location>
        <begin position="21"/>
        <end position="42"/>
    </location>
</feature>
<reference evidence="2 3" key="1">
    <citation type="submission" date="2020-04" db="EMBL/GenBank/DDBJ databases">
        <authorList>
            <person name="Yoon J."/>
        </authorList>
    </citation>
    <scope>NUCLEOTIDE SEQUENCE [LARGE SCALE GENOMIC DNA]</scope>
    <source>
        <strain evidence="2 3">DJ-13</strain>
    </source>
</reference>
<evidence type="ECO:0000313" key="2">
    <source>
        <dbReference type="EMBL" id="NKI30935.1"/>
    </source>
</evidence>
<organism evidence="2 3">
    <name type="scientific">Croceivirga thetidis</name>
    <dbReference type="NCBI Taxonomy" id="2721623"/>
    <lineage>
        <taxon>Bacteria</taxon>
        <taxon>Pseudomonadati</taxon>
        <taxon>Bacteroidota</taxon>
        <taxon>Flavobacteriia</taxon>
        <taxon>Flavobacteriales</taxon>
        <taxon>Flavobacteriaceae</taxon>
        <taxon>Croceivirga</taxon>
    </lineage>
</organism>
<proteinExistence type="predicted"/>
<dbReference type="InterPro" id="IPR045749">
    <property type="entry name" value="DUF6090"/>
</dbReference>
<protein>
    <submittedName>
        <fullName evidence="2">Uncharacterized protein</fullName>
    </submittedName>
</protein>
<keyword evidence="1" id="KW-1133">Transmembrane helix</keyword>
<sequence>MLKFFRRIRHKLLAENRFSKYFLYAIGEIVLVVIGILIALQINNWNEERKNIAQKNAYCAQLITSLKSDRKVLKEFYNRLLAVEKKGKYLWEFVSGTEMEIDTNLFKNHFLSAANAFEFTPKTTAYDNMVASNGLNLIKNDSLKILLPIYFVPQKGELESAKQRSDYDASYNNTRFEFTSPMMLKKYLNAIFKASPGTMEAGLVEENQDAQMDLEVDLSQFEMDWEKLRKSKVYKVYLGRMLAIREPQLNSTKEKQLLIEKMINLLEKEINQR</sequence>
<evidence type="ECO:0000256" key="1">
    <source>
        <dbReference type="SAM" id="Phobius"/>
    </source>
</evidence>
<dbReference type="Proteomes" id="UP000718451">
    <property type="component" value="Unassembled WGS sequence"/>
</dbReference>
<accession>A0ABX1GLZ1</accession>
<keyword evidence="1" id="KW-0812">Transmembrane</keyword>
<evidence type="ECO:0000313" key="3">
    <source>
        <dbReference type="Proteomes" id="UP000718451"/>
    </source>
</evidence>
<keyword evidence="1" id="KW-0472">Membrane</keyword>
<keyword evidence="3" id="KW-1185">Reference proteome</keyword>
<name>A0ABX1GLZ1_9FLAO</name>
<dbReference type="Pfam" id="PF19578">
    <property type="entry name" value="DUF6090"/>
    <property type="match status" value="1"/>
</dbReference>
<gene>
    <name evidence="2" type="ORF">HCU67_03205</name>
</gene>